<dbReference type="KEGG" id="vcm:VCM66_2093"/>
<sequence length="36" mass="4266">MRALYGIFHRIFPELNKNSRDSITSAIDCERKKIKN</sequence>
<protein>
    <submittedName>
        <fullName evidence="1">Uncharacterized protein</fullName>
    </submittedName>
</protein>
<reference evidence="1 2" key="1">
    <citation type="journal article" date="2008" name="PLoS ONE">
        <title>A recalibrated molecular clock and independent origins for the cholera pandemic clones.</title>
        <authorList>
            <person name="Feng L."/>
            <person name="Reeves P.R."/>
            <person name="Lan R."/>
            <person name="Ren Y."/>
            <person name="Gao C."/>
            <person name="Zhou Z."/>
            <person name="Ren Y."/>
            <person name="Cheng J."/>
            <person name="Wang W."/>
            <person name="Wang J."/>
            <person name="Qian W."/>
            <person name="Li D."/>
            <person name="Wang L."/>
        </authorList>
    </citation>
    <scope>NUCLEOTIDE SEQUENCE [LARGE SCALE GENOMIC DNA]</scope>
    <source>
        <strain evidence="1 2">M66-2</strain>
    </source>
</reference>
<organism evidence="1 2">
    <name type="scientific">Vibrio cholerae serotype O1 (strain M66-2)</name>
    <dbReference type="NCBI Taxonomy" id="579112"/>
    <lineage>
        <taxon>Bacteria</taxon>
        <taxon>Pseudomonadati</taxon>
        <taxon>Pseudomonadota</taxon>
        <taxon>Gammaproteobacteria</taxon>
        <taxon>Vibrionales</taxon>
        <taxon>Vibrionaceae</taxon>
        <taxon>Vibrio</taxon>
    </lineage>
</organism>
<dbReference type="EMBL" id="CP001233">
    <property type="protein sequence ID" value="ACP06395.1"/>
    <property type="molecule type" value="Genomic_DNA"/>
</dbReference>
<evidence type="ECO:0000313" key="2">
    <source>
        <dbReference type="Proteomes" id="UP000001217"/>
    </source>
</evidence>
<dbReference type="HOGENOM" id="CLU_3359120_0_0_6"/>
<accession>C3LPH5</accession>
<dbReference type="AlphaFoldDB" id="C3LPH5"/>
<proteinExistence type="predicted"/>
<name>C3LPH5_VIBCM</name>
<dbReference type="Proteomes" id="UP000001217">
    <property type="component" value="Chromosome I"/>
</dbReference>
<gene>
    <name evidence="1" type="ordered locus">VCM66_2093</name>
</gene>
<evidence type="ECO:0000313" key="1">
    <source>
        <dbReference type="EMBL" id="ACP06395.1"/>
    </source>
</evidence>